<comment type="caution">
    <text evidence="1">The sequence shown here is derived from an EMBL/GenBank/DDBJ whole genome shotgun (WGS) entry which is preliminary data.</text>
</comment>
<proteinExistence type="predicted"/>
<evidence type="ECO:0000313" key="1">
    <source>
        <dbReference type="EMBL" id="PIR47935.1"/>
    </source>
</evidence>
<dbReference type="EMBL" id="PCYM01000001">
    <property type="protein sequence ID" value="PIR47935.1"/>
    <property type="molecule type" value="Genomic_DNA"/>
</dbReference>
<name>A0A2H0RQA5_9BACT</name>
<sequence length="156" mass="17353">MKLKSVLALIGLVIIVLLLASWFKQGIPEQQAEGFLPDHITEIEGTTLPRAIQEARIRGKRFVRISDPDGNTITVDLGQQTQTIFTLSDPGEEPLKVLQSYKVPVEKAFGIVDIPGESYSFSLPEVNYAQIASIVYEISVRLFHIASTTNWVIDIE</sequence>
<evidence type="ECO:0000313" key="2">
    <source>
        <dbReference type="Proteomes" id="UP000230084"/>
    </source>
</evidence>
<dbReference type="Proteomes" id="UP000230084">
    <property type="component" value="Unassembled WGS sequence"/>
</dbReference>
<gene>
    <name evidence="1" type="ORF">COV06_00855</name>
</gene>
<reference evidence="1 2" key="1">
    <citation type="submission" date="2017-09" db="EMBL/GenBank/DDBJ databases">
        <title>Depth-based differentiation of microbial function through sediment-hosted aquifers and enrichment of novel symbionts in the deep terrestrial subsurface.</title>
        <authorList>
            <person name="Probst A.J."/>
            <person name="Ladd B."/>
            <person name="Jarett J.K."/>
            <person name="Geller-Mcgrath D.E."/>
            <person name="Sieber C.M."/>
            <person name="Emerson J.B."/>
            <person name="Anantharaman K."/>
            <person name="Thomas B.C."/>
            <person name="Malmstrom R."/>
            <person name="Stieglmeier M."/>
            <person name="Klingl A."/>
            <person name="Woyke T."/>
            <person name="Ryan C.M."/>
            <person name="Banfield J.F."/>
        </authorList>
    </citation>
    <scope>NUCLEOTIDE SEQUENCE [LARGE SCALE GENOMIC DNA]</scope>
    <source>
        <strain evidence="1">CG10_big_fil_rev_8_21_14_0_10_50_16</strain>
    </source>
</reference>
<organism evidence="1 2">
    <name type="scientific">Candidatus Uhrbacteria bacterium CG10_big_fil_rev_8_21_14_0_10_50_16</name>
    <dbReference type="NCBI Taxonomy" id="1975039"/>
    <lineage>
        <taxon>Bacteria</taxon>
        <taxon>Candidatus Uhriibacteriota</taxon>
    </lineage>
</organism>
<dbReference type="AlphaFoldDB" id="A0A2H0RQA5"/>
<protein>
    <submittedName>
        <fullName evidence="1">Uncharacterized protein</fullName>
    </submittedName>
</protein>
<accession>A0A2H0RQA5</accession>